<name>A0ABW2EFF9_9BACI</name>
<dbReference type="SMART" id="SM00382">
    <property type="entry name" value="AAA"/>
    <property type="match status" value="1"/>
</dbReference>
<dbReference type="InterPro" id="IPR052934">
    <property type="entry name" value="Methyl-DNA_Rec/Restrict_Enz"/>
</dbReference>
<keyword evidence="3" id="KW-1185">Reference proteome</keyword>
<protein>
    <submittedName>
        <fullName evidence="2">AAA family ATPase</fullName>
    </submittedName>
</protein>
<gene>
    <name evidence="2" type="ORF">ACFQIC_04205</name>
</gene>
<dbReference type="Pfam" id="PF01878">
    <property type="entry name" value="EVE"/>
    <property type="match status" value="1"/>
</dbReference>
<dbReference type="InterPro" id="IPR003593">
    <property type="entry name" value="AAA+_ATPase"/>
</dbReference>
<proteinExistence type="predicted"/>
<dbReference type="CDD" id="cd00009">
    <property type="entry name" value="AAA"/>
    <property type="match status" value="1"/>
</dbReference>
<comment type="caution">
    <text evidence="2">The sequence shown here is derived from an EMBL/GenBank/DDBJ whole genome shotgun (WGS) entry which is preliminary data.</text>
</comment>
<dbReference type="InterPro" id="IPR027417">
    <property type="entry name" value="P-loop_NTPase"/>
</dbReference>
<dbReference type="Proteomes" id="UP001596410">
    <property type="component" value="Unassembled WGS sequence"/>
</dbReference>
<dbReference type="Gene3D" id="3.10.590.10">
    <property type="entry name" value="ph1033 like domains"/>
    <property type="match status" value="1"/>
</dbReference>
<sequence length="821" mass="97326">MSKWIFQGNPKQFTINEDKYPDLHDINQYVKEGKIIDWSIRQKHHTHEVKEGDQVFIWRSDGGEKNTGGIIALAEVHSEPLDSDREYPQVELGVIETRLNESEGMLLRHKLKELPESRSLLIMRLAQLTNYKLTDDEFDMLLKFWNDPKLLEERVDKSLIEKYLMYYKEEFDNFSKEFEYLEKSYRYFQKFRDPEYIKSMEWEDFQLIGQQVNAYRMAIARSRAFGQMNAASIDKYRESFLYLVHGSDPLEYRMDQFLNNEKYKLFGIGTNALSEIIGNIFPEEYCFYNQRDKVAVENELEIDPSYQRGDTFSTRFMKYQKAIKVHDIAPAYENVIGRQTNLPIYYEVDQFFSFIFNKFKDKHAIENEAPKYWLLAAGENGKYWSYFKDKEQISIGWNELGDLSKYKDKKEIAQSLKEKHDYDHNPRNDALANEQFVREMKEEDYVFIKAGTSQLIAFGQVVSPYQYSPENGAQHSFRDVEWIRYGEWDVSDLPIHQKTLTDVTPYEDFLQEVLQKIEIIKEPESEYEVNESEPYTVEDITRDLFMDLEKVEDAIESLDYKKNIILQGPPGVGKTFVAKRLAYYHMELKSLDNIEMVQFHQSYSYEEFIRGFKPDTEGRFVLQDGLFYKFCRKAQEQPEENFYFIIDEINRGNLSKIFGEVMMLVEADKRGKEFEIQTTYSKEGEHFYIPENVYVIGTMNTADRSLAMVDYALRRRFAFIELEPGFDTDSFKEFLQTKGVSQGFIATIVSLMKEINTEIVNDKVNLGKGFEVGHSYFTPDHDITDEQGWFERVLRLEIKPLLKEYWFDQEDKVHELLNRYQ</sequence>
<reference evidence="3" key="1">
    <citation type="journal article" date="2019" name="Int. J. Syst. Evol. Microbiol.">
        <title>The Global Catalogue of Microorganisms (GCM) 10K type strain sequencing project: providing services to taxonomists for standard genome sequencing and annotation.</title>
        <authorList>
            <consortium name="The Broad Institute Genomics Platform"/>
            <consortium name="The Broad Institute Genome Sequencing Center for Infectious Disease"/>
            <person name="Wu L."/>
            <person name="Ma J."/>
        </authorList>
    </citation>
    <scope>NUCLEOTIDE SEQUENCE [LARGE SCALE GENOMIC DNA]</scope>
    <source>
        <strain evidence="3">CGMCC 4.1621</strain>
    </source>
</reference>
<accession>A0ABW2EFF9</accession>
<dbReference type="PANTHER" id="PTHR37291:SF1">
    <property type="entry name" value="TYPE IV METHYL-DIRECTED RESTRICTION ENZYME ECOKMCRB SUBUNIT"/>
    <property type="match status" value="1"/>
</dbReference>
<evidence type="ECO:0000259" key="1">
    <source>
        <dbReference type="SMART" id="SM00382"/>
    </source>
</evidence>
<evidence type="ECO:0000313" key="3">
    <source>
        <dbReference type="Proteomes" id="UP001596410"/>
    </source>
</evidence>
<evidence type="ECO:0000313" key="2">
    <source>
        <dbReference type="EMBL" id="MFC7061068.1"/>
    </source>
</evidence>
<dbReference type="Gene3D" id="3.40.50.300">
    <property type="entry name" value="P-loop containing nucleotide triphosphate hydrolases"/>
    <property type="match status" value="1"/>
</dbReference>
<dbReference type="SUPFAM" id="SSF52540">
    <property type="entry name" value="P-loop containing nucleoside triphosphate hydrolases"/>
    <property type="match status" value="1"/>
</dbReference>
<feature type="domain" description="AAA+ ATPase" evidence="1">
    <location>
        <begin position="560"/>
        <end position="723"/>
    </location>
</feature>
<dbReference type="PANTHER" id="PTHR37291">
    <property type="entry name" value="5-METHYLCYTOSINE-SPECIFIC RESTRICTION ENZYME B"/>
    <property type="match status" value="1"/>
</dbReference>
<dbReference type="InterPro" id="IPR002740">
    <property type="entry name" value="EVE_domain"/>
</dbReference>
<dbReference type="InterPro" id="IPR015947">
    <property type="entry name" value="PUA-like_sf"/>
</dbReference>
<dbReference type="InterPro" id="IPR011704">
    <property type="entry name" value="ATPase_dyneun-rel_AAA"/>
</dbReference>
<dbReference type="RefSeq" id="WP_204708842.1">
    <property type="nucleotide sequence ID" value="NZ_JBHSZV010000011.1"/>
</dbReference>
<dbReference type="SUPFAM" id="SSF88697">
    <property type="entry name" value="PUA domain-like"/>
    <property type="match status" value="1"/>
</dbReference>
<organism evidence="2 3">
    <name type="scientific">Halobacillus seohaensis</name>
    <dbReference type="NCBI Taxonomy" id="447421"/>
    <lineage>
        <taxon>Bacteria</taxon>
        <taxon>Bacillati</taxon>
        <taxon>Bacillota</taxon>
        <taxon>Bacilli</taxon>
        <taxon>Bacillales</taxon>
        <taxon>Bacillaceae</taxon>
        <taxon>Halobacillus</taxon>
    </lineage>
</organism>
<dbReference type="EMBL" id="JBHSZV010000011">
    <property type="protein sequence ID" value="MFC7061068.1"/>
    <property type="molecule type" value="Genomic_DNA"/>
</dbReference>
<dbReference type="Pfam" id="PF07728">
    <property type="entry name" value="AAA_5"/>
    <property type="match status" value="1"/>
</dbReference>